<dbReference type="HOGENOM" id="CLU_791484_0_0_4"/>
<feature type="coiled-coil region" evidence="1">
    <location>
        <begin position="175"/>
        <end position="209"/>
    </location>
</feature>
<dbReference type="eggNOG" id="ENOG5033BC8">
    <property type="taxonomic scope" value="Bacteria"/>
</dbReference>
<accession>B4E889</accession>
<feature type="compositionally biased region" description="Basic and acidic residues" evidence="2">
    <location>
        <begin position="327"/>
        <end position="339"/>
    </location>
</feature>
<dbReference type="RefSeq" id="WP_012492582.1">
    <property type="nucleotide sequence ID" value="NC_011000.1"/>
</dbReference>
<dbReference type="EMBL" id="AM747720">
    <property type="protein sequence ID" value="CAR51892.1"/>
    <property type="molecule type" value="Genomic_DNA"/>
</dbReference>
<dbReference type="BioCyc" id="BCEN216591:G1G1V-1767-MONOMER"/>
<evidence type="ECO:0000256" key="2">
    <source>
        <dbReference type="SAM" id="MobiDB-lite"/>
    </source>
</evidence>
<keyword evidence="4" id="KW-1185">Reference proteome</keyword>
<dbReference type="Proteomes" id="UP000001035">
    <property type="component" value="Chromosome 1"/>
</dbReference>
<evidence type="ECO:0000313" key="4">
    <source>
        <dbReference type="Proteomes" id="UP000001035"/>
    </source>
</evidence>
<dbReference type="KEGG" id="bcj:BCAL1593"/>
<feature type="region of interest" description="Disordered" evidence="2">
    <location>
        <begin position="327"/>
        <end position="350"/>
    </location>
</feature>
<proteinExistence type="predicted"/>
<evidence type="ECO:0000256" key="1">
    <source>
        <dbReference type="SAM" id="Coils"/>
    </source>
</evidence>
<reference evidence="3 4" key="1">
    <citation type="journal article" date="2009" name="J. Bacteriol.">
        <title>The genome of Burkholderia cenocepacia J2315, an epidemic pathogen of cystic fibrosis patients.</title>
        <authorList>
            <person name="Holden M.T."/>
            <person name="Seth-Smith H.M."/>
            <person name="Crossman L.C."/>
            <person name="Sebaihia M."/>
            <person name="Bentley S.D."/>
            <person name="Cerdeno-Tarraga A.M."/>
            <person name="Thomson N.R."/>
            <person name="Bason N."/>
            <person name="Quail M.A."/>
            <person name="Sharp S."/>
            <person name="Cherevach I."/>
            <person name="Churcher C."/>
            <person name="Goodhead I."/>
            <person name="Hauser H."/>
            <person name="Holroyd N."/>
            <person name="Mungall K."/>
            <person name="Scott P."/>
            <person name="Walker D."/>
            <person name="White B."/>
            <person name="Rose H."/>
            <person name="Iversen P."/>
            <person name="Mil-Homens D."/>
            <person name="Rocha E.P."/>
            <person name="Fialho A.M."/>
            <person name="Baldwin A."/>
            <person name="Dowson C."/>
            <person name="Barrell B.G."/>
            <person name="Govan J.R."/>
            <person name="Vandamme P."/>
            <person name="Hart C.A."/>
            <person name="Mahenthiralingam E."/>
            <person name="Parkhill J."/>
        </authorList>
    </citation>
    <scope>NUCLEOTIDE SEQUENCE [LARGE SCALE GENOMIC DNA]</scope>
    <source>
        <strain evidence="4">ATCC BAA-245 / DSM 16553 / LMG 16656 / NCTC 13227 / J2315 / CF5610</strain>
    </source>
</reference>
<name>B4E889_BURCJ</name>
<gene>
    <name evidence="3" type="ORF">BCAL1593</name>
</gene>
<evidence type="ECO:0000313" key="3">
    <source>
        <dbReference type="EMBL" id="CAR51892.1"/>
    </source>
</evidence>
<keyword evidence="1" id="KW-0175">Coiled coil</keyword>
<protein>
    <submittedName>
        <fullName evidence="3">Hypothetical phage protein</fullName>
    </submittedName>
</protein>
<organism evidence="3 4">
    <name type="scientific">Burkholderia cenocepacia (strain ATCC BAA-245 / DSM 16553 / LMG 16656 / NCTC 13227 / J2315 / CF5610)</name>
    <name type="common">Burkholderia cepacia (strain J2315)</name>
    <dbReference type="NCBI Taxonomy" id="216591"/>
    <lineage>
        <taxon>Bacteria</taxon>
        <taxon>Pseudomonadati</taxon>
        <taxon>Pseudomonadota</taxon>
        <taxon>Betaproteobacteria</taxon>
        <taxon>Burkholderiales</taxon>
        <taxon>Burkholderiaceae</taxon>
        <taxon>Burkholderia</taxon>
        <taxon>Burkholderia cepacia complex</taxon>
    </lineage>
</organism>
<dbReference type="AlphaFoldDB" id="B4E889"/>
<sequence>MSTSAKKSRPTSEVVAAAHATANAVVPANGKSPVSGNFAFTAQEADLAQALGIDLDAPIVDRLERAVDRVNRATRFVIEAGTLLLSVRADCAHGEFLPALEERGIPQQRACELMSYAKFAASLSGSDRDRVLALPKMKVLELAKADPEVLQDLFEDDAKFGELTALSVRDLRVALRDANAKRTDLSTRNEKLERERDRLQEELRVLREGRVKTGGDVPVVVQDIRLECAALHKKALMAVEDIGRLGREFLTNGLPDDSEWNTPVIRHLYGSLTALHAVIGGQIADMHRSFGALLNGEQSVLDTFSPDEATRCALEYRALIQEHDHEAKAREWEREMERPRRGRPRTAPTK</sequence>